<accession>A0A5B7G0Q5</accession>
<reference evidence="1 2" key="1">
    <citation type="submission" date="2019-05" db="EMBL/GenBank/DDBJ databases">
        <title>Another draft genome of Portunus trituberculatus and its Hox gene families provides insights of decapod evolution.</title>
        <authorList>
            <person name="Jeong J.-H."/>
            <person name="Song I."/>
            <person name="Kim S."/>
            <person name="Choi T."/>
            <person name="Kim D."/>
            <person name="Ryu S."/>
            <person name="Kim W."/>
        </authorList>
    </citation>
    <scope>NUCLEOTIDE SEQUENCE [LARGE SCALE GENOMIC DNA]</scope>
    <source>
        <tissue evidence="1">Muscle</tissue>
    </source>
</reference>
<dbReference type="AlphaFoldDB" id="A0A5B7G0Q5"/>
<evidence type="ECO:0000313" key="2">
    <source>
        <dbReference type="Proteomes" id="UP000324222"/>
    </source>
</evidence>
<dbReference type="EMBL" id="VSRR010010913">
    <property type="protein sequence ID" value="MPC52482.1"/>
    <property type="molecule type" value="Genomic_DNA"/>
</dbReference>
<gene>
    <name evidence="1" type="ORF">E2C01_046352</name>
</gene>
<proteinExistence type="predicted"/>
<dbReference type="Proteomes" id="UP000324222">
    <property type="component" value="Unassembled WGS sequence"/>
</dbReference>
<name>A0A5B7G0Q5_PORTR</name>
<organism evidence="1 2">
    <name type="scientific">Portunus trituberculatus</name>
    <name type="common">Swimming crab</name>
    <name type="synonym">Neptunus trituberculatus</name>
    <dbReference type="NCBI Taxonomy" id="210409"/>
    <lineage>
        <taxon>Eukaryota</taxon>
        <taxon>Metazoa</taxon>
        <taxon>Ecdysozoa</taxon>
        <taxon>Arthropoda</taxon>
        <taxon>Crustacea</taxon>
        <taxon>Multicrustacea</taxon>
        <taxon>Malacostraca</taxon>
        <taxon>Eumalacostraca</taxon>
        <taxon>Eucarida</taxon>
        <taxon>Decapoda</taxon>
        <taxon>Pleocyemata</taxon>
        <taxon>Brachyura</taxon>
        <taxon>Eubrachyura</taxon>
        <taxon>Portunoidea</taxon>
        <taxon>Portunidae</taxon>
        <taxon>Portuninae</taxon>
        <taxon>Portunus</taxon>
    </lineage>
</organism>
<keyword evidence="2" id="KW-1185">Reference proteome</keyword>
<sequence length="112" mass="12552">MYKNIVIRTTHSKLARSLKASQPVSQSISQPANQPVNQLTLAHLALPHQSITTPCLQGAWSISGSTSLREEQMGPPSHLLYRERSVRTMEGRYREPSGYKICSSVATFIRMR</sequence>
<evidence type="ECO:0000313" key="1">
    <source>
        <dbReference type="EMBL" id="MPC52482.1"/>
    </source>
</evidence>
<protein>
    <submittedName>
        <fullName evidence="1">Uncharacterized protein</fullName>
    </submittedName>
</protein>
<comment type="caution">
    <text evidence="1">The sequence shown here is derived from an EMBL/GenBank/DDBJ whole genome shotgun (WGS) entry which is preliminary data.</text>
</comment>